<protein>
    <submittedName>
        <fullName evidence="1">Fimbrillin family protein</fullName>
    </submittedName>
</protein>
<organism evidence="1 2">
    <name type="scientific">Bacteroides stercoris</name>
    <dbReference type="NCBI Taxonomy" id="46506"/>
    <lineage>
        <taxon>Bacteria</taxon>
        <taxon>Pseudomonadati</taxon>
        <taxon>Bacteroidota</taxon>
        <taxon>Bacteroidia</taxon>
        <taxon>Bacteroidales</taxon>
        <taxon>Bacteroidaceae</taxon>
        <taxon>Bacteroides</taxon>
    </lineage>
</organism>
<accession>A0A412SXT7</accession>
<dbReference type="InterPro" id="IPR042278">
    <property type="entry name" value="Mfa-like_1_N"/>
</dbReference>
<dbReference type="AlphaFoldDB" id="A0A412SXT7"/>
<dbReference type="InterPro" id="IPR025049">
    <property type="entry name" value="Mfa-like_1"/>
</dbReference>
<sequence length="373" mass="39678">MKKIMMMAAVAAAVLTSCSNSELIELSDSRAIGFETYVGKASTRGVPVTGNKFADGQSIKVWGFYTDSQMTGTTYDATATGIPNLEGAVITKTGGNWTYSPQAYWKNGKAHTFFASAPGEATATLASGVFSYTVQDEVANQVDFMVADALKNDKWDEASTPDPAKQVFAFRHALSQIKYSVGLTEVAEADASDVKVKSIKVEALAAGNDEAVAGFYTTGDIDIVGRTAGAGVLVWTNLSGENKAGYMVMPDAEVALGDAVAASSADYKLVSDATDGVLMLLPQKTVGNVRFTVTLSYTALKETGTPTKEVSVLINTTAAQTWEVNKIYHYKLGISMPQALKQKAIEFDDNNMTIEPWDATVNDTELAGNTPEP</sequence>
<proteinExistence type="predicted"/>
<dbReference type="RefSeq" id="WP_117956181.1">
    <property type="nucleotide sequence ID" value="NZ_JADNNX010000055.1"/>
</dbReference>
<evidence type="ECO:0000313" key="1">
    <source>
        <dbReference type="EMBL" id="KAB5324903.1"/>
    </source>
</evidence>
<dbReference type="Gene3D" id="2.60.40.2620">
    <property type="entry name" value="Fimbrillin-like"/>
    <property type="match status" value="1"/>
</dbReference>
<evidence type="ECO:0000313" key="2">
    <source>
        <dbReference type="Proteomes" id="UP000431177"/>
    </source>
</evidence>
<gene>
    <name evidence="1" type="ORF">F9950_15535</name>
</gene>
<dbReference type="EMBL" id="WCLA01000042">
    <property type="protein sequence ID" value="KAB5324903.1"/>
    <property type="molecule type" value="Genomic_DNA"/>
</dbReference>
<dbReference type="CDD" id="cd13120">
    <property type="entry name" value="BF2867_like_N"/>
    <property type="match status" value="1"/>
</dbReference>
<reference evidence="1 2" key="1">
    <citation type="journal article" date="2019" name="Nat. Med.">
        <title>A library of human gut bacterial isolates paired with longitudinal multiomics data enables mechanistic microbiome research.</title>
        <authorList>
            <person name="Poyet M."/>
            <person name="Groussin M."/>
            <person name="Gibbons S.M."/>
            <person name="Avila-Pacheco J."/>
            <person name="Jiang X."/>
            <person name="Kearney S.M."/>
            <person name="Perrotta A.R."/>
            <person name="Berdy B."/>
            <person name="Zhao S."/>
            <person name="Lieberman T.D."/>
            <person name="Swanson P.K."/>
            <person name="Smith M."/>
            <person name="Roesemann S."/>
            <person name="Alexander J.E."/>
            <person name="Rich S.A."/>
            <person name="Livny J."/>
            <person name="Vlamakis H."/>
            <person name="Clish C."/>
            <person name="Bullock K."/>
            <person name="Deik A."/>
            <person name="Scott J."/>
            <person name="Pierce K.A."/>
            <person name="Xavier R.J."/>
            <person name="Alm E.J."/>
        </authorList>
    </citation>
    <scope>NUCLEOTIDE SEQUENCE [LARGE SCALE GENOMIC DNA]</scope>
    <source>
        <strain evidence="1 2">BIOML-A2</strain>
    </source>
</reference>
<dbReference type="Proteomes" id="UP000431177">
    <property type="component" value="Unassembled WGS sequence"/>
</dbReference>
<name>A0A412SXT7_BACSE</name>
<dbReference type="PROSITE" id="PS51257">
    <property type="entry name" value="PROKAR_LIPOPROTEIN"/>
    <property type="match status" value="1"/>
</dbReference>
<comment type="caution">
    <text evidence="1">The sequence shown here is derived from an EMBL/GenBank/DDBJ whole genome shotgun (WGS) entry which is preliminary data.</text>
</comment>
<dbReference type="Pfam" id="PF13149">
    <property type="entry name" value="Mfa_like_1"/>
    <property type="match status" value="1"/>
</dbReference>